<proteinExistence type="predicted"/>
<keyword evidence="4" id="KW-1185">Reference proteome</keyword>
<accession>A0A9X3TP23</accession>
<dbReference type="Gene3D" id="1.10.275.10">
    <property type="entry name" value="Fumarase/aspartase (N-terminal domain)"/>
    <property type="match status" value="1"/>
</dbReference>
<dbReference type="EMBL" id="JAPYYP010000005">
    <property type="protein sequence ID" value="MDA5107907.1"/>
    <property type="molecule type" value="Genomic_DNA"/>
</dbReference>
<name>A0A9X3TP23_9BACL</name>
<dbReference type="InterPro" id="IPR008948">
    <property type="entry name" value="L-Aspartase-like"/>
</dbReference>
<dbReference type="InterPro" id="IPR000362">
    <property type="entry name" value="Fumarate_lyase_fam"/>
</dbReference>
<dbReference type="Gene3D" id="1.20.200.10">
    <property type="entry name" value="Fumarase/aspartase (Central domain)"/>
    <property type="match status" value="1"/>
</dbReference>
<dbReference type="Proteomes" id="UP001151071">
    <property type="component" value="Unassembled WGS sequence"/>
</dbReference>
<dbReference type="PANTHER" id="PTHR42696:SF2">
    <property type="entry name" value="ASPARTATE AMMONIA-LYASE"/>
    <property type="match status" value="1"/>
</dbReference>
<dbReference type="SUPFAM" id="SSF48557">
    <property type="entry name" value="L-aspartase-like"/>
    <property type="match status" value="1"/>
</dbReference>
<evidence type="ECO:0000313" key="3">
    <source>
        <dbReference type="EMBL" id="MDA5107907.1"/>
    </source>
</evidence>
<protein>
    <submittedName>
        <fullName evidence="3">Lyase family protein</fullName>
    </submittedName>
</protein>
<dbReference type="Pfam" id="PF00206">
    <property type="entry name" value="Lyase_1"/>
    <property type="match status" value="1"/>
</dbReference>
<evidence type="ECO:0000256" key="1">
    <source>
        <dbReference type="ARBA" id="ARBA00023239"/>
    </source>
</evidence>
<organism evidence="3 4">
    <name type="scientific">Brevibacillus thermoruber</name>
    <dbReference type="NCBI Taxonomy" id="33942"/>
    <lineage>
        <taxon>Bacteria</taxon>
        <taxon>Bacillati</taxon>
        <taxon>Bacillota</taxon>
        <taxon>Bacilli</taxon>
        <taxon>Bacillales</taxon>
        <taxon>Paenibacillaceae</taxon>
        <taxon>Brevibacillus</taxon>
    </lineage>
</organism>
<dbReference type="InterPro" id="IPR024083">
    <property type="entry name" value="Fumarase/histidase_N"/>
</dbReference>
<gene>
    <name evidence="3" type="ORF">O3V59_06025</name>
</gene>
<comment type="caution">
    <text evidence="3">The sequence shown here is derived from an EMBL/GenBank/DDBJ whole genome shotgun (WGS) entry which is preliminary data.</text>
</comment>
<keyword evidence="1 3" id="KW-0456">Lyase</keyword>
<dbReference type="InterPro" id="IPR051546">
    <property type="entry name" value="Aspartate_Ammonia-Lyase"/>
</dbReference>
<dbReference type="GO" id="GO:0006531">
    <property type="term" value="P:aspartate metabolic process"/>
    <property type="evidence" value="ECO:0007669"/>
    <property type="project" value="TreeGrafter"/>
</dbReference>
<dbReference type="InterPro" id="IPR022761">
    <property type="entry name" value="Fumarate_lyase_N"/>
</dbReference>
<dbReference type="GO" id="GO:0005829">
    <property type="term" value="C:cytosol"/>
    <property type="evidence" value="ECO:0007669"/>
    <property type="project" value="TreeGrafter"/>
</dbReference>
<dbReference type="AlphaFoldDB" id="A0A9X3TP23"/>
<dbReference type="GO" id="GO:0008797">
    <property type="term" value="F:aspartate ammonia-lyase activity"/>
    <property type="evidence" value="ECO:0007669"/>
    <property type="project" value="TreeGrafter"/>
</dbReference>
<sequence length="431" mass="46246">MRIEADNFGTAALPEGTLYGINTLRTVENLTFSGRMLSHFPVYISSLAEVKKAAALANGRAGQYDEAIRDAIVAACDLLIAGRHHDQFPVDVFHGGGSIGINMNINEVIARLAGPGVDPVDHVNASQSTSDVCHTAIRVALLKLAEPLCRALSSLADALEEKAGELGGVETIARTCLQDGMKVSLGVIFSGISAALRRRLESLRAALDELHAVNLGGTVIGCGTGASNAYRAHILEALREVTGLPLRHRKNLYDAAQHPDDLARVSSELRLLAGLLVKCAKDLRLLSSGPEAGLAEIRLPAVQAGSSFFPGKVNPVVPETLIQCGFLVTAYDHAVQMAIEHGELHLNVWEGLAGILAMEAMQMLASAVAKFERYCVRGIHANLSRCEAYANSFVPLVVALKETYGYRVLSELVKNLTPEEIKETYGRREKP</sequence>
<dbReference type="PANTHER" id="PTHR42696">
    <property type="entry name" value="ASPARTATE AMMONIA-LYASE"/>
    <property type="match status" value="1"/>
</dbReference>
<evidence type="ECO:0000313" key="4">
    <source>
        <dbReference type="Proteomes" id="UP001151071"/>
    </source>
</evidence>
<feature type="domain" description="Fumarate lyase N-terminal" evidence="2">
    <location>
        <begin position="31"/>
        <end position="326"/>
    </location>
</feature>
<dbReference type="PRINTS" id="PR00149">
    <property type="entry name" value="FUMRATELYASE"/>
</dbReference>
<evidence type="ECO:0000259" key="2">
    <source>
        <dbReference type="Pfam" id="PF00206"/>
    </source>
</evidence>
<dbReference type="RefSeq" id="WP_271139678.1">
    <property type="nucleotide sequence ID" value="NZ_JAPYYP010000005.1"/>
</dbReference>
<reference evidence="3" key="1">
    <citation type="submission" date="2022-12" db="EMBL/GenBank/DDBJ databases">
        <title>Draft genome sequence of the thermophilic strain Brevibacillus thermoruber HT42, isolated from Los Humeros, Puebla, Mexico, with biotechnological potential.</title>
        <authorList>
            <person name="Lara Sanchez J."/>
            <person name="Solis Palacios R."/>
            <person name="Bustos Baena A.S."/>
            <person name="Ruz Baez A.E."/>
            <person name="Espinosa Luna G."/>
            <person name="Oliart Ros R.M."/>
        </authorList>
    </citation>
    <scope>NUCLEOTIDE SEQUENCE</scope>
    <source>
        <strain evidence="3">HT42</strain>
    </source>
</reference>